<evidence type="ECO:0000259" key="1">
    <source>
        <dbReference type="PROSITE" id="PS50011"/>
    </source>
</evidence>
<dbReference type="InterPro" id="IPR011009">
    <property type="entry name" value="Kinase-like_dom_sf"/>
</dbReference>
<feature type="non-terminal residue" evidence="2">
    <location>
        <position position="1"/>
    </location>
</feature>
<accession>A0A0C3K4R4</accession>
<dbReference type="EMBL" id="KN823585">
    <property type="protein sequence ID" value="KIO16363.1"/>
    <property type="molecule type" value="Genomic_DNA"/>
</dbReference>
<dbReference type="InterPro" id="IPR000719">
    <property type="entry name" value="Prot_kinase_dom"/>
</dbReference>
<protein>
    <recommendedName>
        <fullName evidence="1">Protein kinase domain-containing protein</fullName>
    </recommendedName>
</protein>
<dbReference type="OrthoDB" id="346907at2759"/>
<dbReference type="InterPro" id="IPR050167">
    <property type="entry name" value="Ser_Thr_protein_kinase"/>
</dbReference>
<organism evidence="2 3">
    <name type="scientific">Tulasnella calospora MUT 4182</name>
    <dbReference type="NCBI Taxonomy" id="1051891"/>
    <lineage>
        <taxon>Eukaryota</taxon>
        <taxon>Fungi</taxon>
        <taxon>Dikarya</taxon>
        <taxon>Basidiomycota</taxon>
        <taxon>Agaricomycotina</taxon>
        <taxon>Agaricomycetes</taxon>
        <taxon>Cantharellales</taxon>
        <taxon>Tulasnellaceae</taxon>
        <taxon>Tulasnella</taxon>
    </lineage>
</organism>
<dbReference type="AlphaFoldDB" id="A0A0C3K4R4"/>
<dbReference type="Pfam" id="PF00069">
    <property type="entry name" value="Pkinase"/>
    <property type="match status" value="1"/>
</dbReference>
<sequence>ALRESKVVLELSHPNIVKLEGFVADLSKNVVWLVFPWEENGNLKDFLAAGDWEVPERISLIYDVTRGVEYLHTQKPPIYHSDLKSLNILVNLKFLAIITDFGSARRLQKGAPLRPVFCASTNTITLTGSKYTIRWAAPEQLTENQSSLASDIWSLGWIVYEVMTNSIPFHDITVETTVMRRVIQGDLPFISADARMSLIRALCSLVTQCWSFDPNKRPTAEDCRKSISWMVSIAIQWLRYFGLNQLCAALYTANDYSCPEPIHRYGGVANPFF</sequence>
<keyword evidence="3" id="KW-1185">Reference proteome</keyword>
<dbReference type="GO" id="GO:0004672">
    <property type="term" value="F:protein kinase activity"/>
    <property type="evidence" value="ECO:0007669"/>
    <property type="project" value="InterPro"/>
</dbReference>
<reference evidence="3" key="2">
    <citation type="submission" date="2015-01" db="EMBL/GenBank/DDBJ databases">
        <title>Evolutionary Origins and Diversification of the Mycorrhizal Mutualists.</title>
        <authorList>
            <consortium name="DOE Joint Genome Institute"/>
            <consortium name="Mycorrhizal Genomics Consortium"/>
            <person name="Kohler A."/>
            <person name="Kuo A."/>
            <person name="Nagy L.G."/>
            <person name="Floudas D."/>
            <person name="Copeland A."/>
            <person name="Barry K.W."/>
            <person name="Cichocki N."/>
            <person name="Veneault-Fourrey C."/>
            <person name="LaButti K."/>
            <person name="Lindquist E.A."/>
            <person name="Lipzen A."/>
            <person name="Lundell T."/>
            <person name="Morin E."/>
            <person name="Murat C."/>
            <person name="Riley R."/>
            <person name="Ohm R."/>
            <person name="Sun H."/>
            <person name="Tunlid A."/>
            <person name="Henrissat B."/>
            <person name="Grigoriev I.V."/>
            <person name="Hibbett D.S."/>
            <person name="Martin F."/>
        </authorList>
    </citation>
    <scope>NUCLEOTIDE SEQUENCE [LARGE SCALE GENOMIC DNA]</scope>
    <source>
        <strain evidence="3">MUT 4182</strain>
    </source>
</reference>
<evidence type="ECO:0000313" key="3">
    <source>
        <dbReference type="Proteomes" id="UP000054248"/>
    </source>
</evidence>
<dbReference type="Proteomes" id="UP000054248">
    <property type="component" value="Unassembled WGS sequence"/>
</dbReference>
<dbReference type="Gene3D" id="1.10.510.10">
    <property type="entry name" value="Transferase(Phosphotransferase) domain 1"/>
    <property type="match status" value="1"/>
</dbReference>
<proteinExistence type="predicted"/>
<evidence type="ECO:0000313" key="2">
    <source>
        <dbReference type="EMBL" id="KIO16363.1"/>
    </source>
</evidence>
<dbReference type="STRING" id="1051891.A0A0C3K4R4"/>
<dbReference type="SUPFAM" id="SSF56112">
    <property type="entry name" value="Protein kinase-like (PK-like)"/>
    <property type="match status" value="1"/>
</dbReference>
<feature type="domain" description="Protein kinase" evidence="1">
    <location>
        <begin position="1"/>
        <end position="230"/>
    </location>
</feature>
<reference evidence="2 3" key="1">
    <citation type="submission" date="2014-04" db="EMBL/GenBank/DDBJ databases">
        <authorList>
            <consortium name="DOE Joint Genome Institute"/>
            <person name="Kuo A."/>
            <person name="Girlanda M."/>
            <person name="Perotto S."/>
            <person name="Kohler A."/>
            <person name="Nagy L.G."/>
            <person name="Floudas D."/>
            <person name="Copeland A."/>
            <person name="Barry K.W."/>
            <person name="Cichocki N."/>
            <person name="Veneault-Fourrey C."/>
            <person name="LaButti K."/>
            <person name="Lindquist E.A."/>
            <person name="Lipzen A."/>
            <person name="Lundell T."/>
            <person name="Morin E."/>
            <person name="Murat C."/>
            <person name="Sun H."/>
            <person name="Tunlid A."/>
            <person name="Henrissat B."/>
            <person name="Grigoriev I.V."/>
            <person name="Hibbett D.S."/>
            <person name="Martin F."/>
            <person name="Nordberg H.P."/>
            <person name="Cantor M.N."/>
            <person name="Hua S.X."/>
        </authorList>
    </citation>
    <scope>NUCLEOTIDE SEQUENCE [LARGE SCALE GENOMIC DNA]</scope>
    <source>
        <strain evidence="2 3">MUT 4182</strain>
    </source>
</reference>
<name>A0A0C3K4R4_9AGAM</name>
<dbReference type="SMART" id="SM00220">
    <property type="entry name" value="S_TKc"/>
    <property type="match status" value="1"/>
</dbReference>
<dbReference type="PROSITE" id="PS50011">
    <property type="entry name" value="PROTEIN_KINASE_DOM"/>
    <property type="match status" value="1"/>
</dbReference>
<dbReference type="GO" id="GO:0005524">
    <property type="term" value="F:ATP binding"/>
    <property type="evidence" value="ECO:0007669"/>
    <property type="project" value="InterPro"/>
</dbReference>
<gene>
    <name evidence="2" type="ORF">M407DRAFT_86092</name>
</gene>
<dbReference type="GO" id="GO:0007165">
    <property type="term" value="P:signal transduction"/>
    <property type="evidence" value="ECO:0007669"/>
    <property type="project" value="TreeGrafter"/>
</dbReference>
<dbReference type="HOGENOM" id="CLU_000288_7_18_1"/>
<dbReference type="GO" id="GO:0005737">
    <property type="term" value="C:cytoplasm"/>
    <property type="evidence" value="ECO:0007669"/>
    <property type="project" value="TreeGrafter"/>
</dbReference>
<dbReference type="PROSITE" id="PS00108">
    <property type="entry name" value="PROTEIN_KINASE_ST"/>
    <property type="match status" value="1"/>
</dbReference>
<dbReference type="InterPro" id="IPR008271">
    <property type="entry name" value="Ser/Thr_kinase_AS"/>
</dbReference>
<dbReference type="PANTHER" id="PTHR23257">
    <property type="entry name" value="SERINE-THREONINE PROTEIN KINASE"/>
    <property type="match status" value="1"/>
</dbReference>